<comment type="caution">
    <text evidence="3">The sequence shown here is derived from an EMBL/GenBank/DDBJ whole genome shotgun (WGS) entry which is preliminary data.</text>
</comment>
<dbReference type="GeneID" id="89994794"/>
<gene>
    <name evidence="3" type="ORF">PMZ80_001345</name>
</gene>
<protein>
    <recommendedName>
        <fullName evidence="5">Vacuolar protein sorting-associated protein 62</fullName>
    </recommendedName>
</protein>
<dbReference type="EMBL" id="JAVHJV010000001">
    <property type="protein sequence ID" value="KAK5947198.1"/>
    <property type="molecule type" value="Genomic_DNA"/>
</dbReference>
<keyword evidence="2" id="KW-0732">Signal</keyword>
<evidence type="ECO:0000313" key="3">
    <source>
        <dbReference type="EMBL" id="KAK5947198.1"/>
    </source>
</evidence>
<feature type="region of interest" description="Disordered" evidence="1">
    <location>
        <begin position="308"/>
        <end position="329"/>
    </location>
</feature>
<evidence type="ECO:0000313" key="4">
    <source>
        <dbReference type="Proteomes" id="UP001334248"/>
    </source>
</evidence>
<accession>A0ABR0S3Y0</accession>
<dbReference type="PANTHER" id="PTHR48174:SF5">
    <property type="entry name" value="VACUOLAR PROTEIN SORTING-ASSOCIATED PROTEIN 62"/>
    <property type="match status" value="1"/>
</dbReference>
<keyword evidence="4" id="KW-1185">Reference proteome</keyword>
<feature type="chain" id="PRO_5047129593" description="Vacuolar protein sorting-associated protein 62" evidence="2">
    <location>
        <begin position="25"/>
        <end position="350"/>
    </location>
</feature>
<feature type="signal peptide" evidence="2">
    <location>
        <begin position="1"/>
        <end position="24"/>
    </location>
</feature>
<evidence type="ECO:0000256" key="2">
    <source>
        <dbReference type="SAM" id="SignalP"/>
    </source>
</evidence>
<proteinExistence type="predicted"/>
<dbReference type="Proteomes" id="UP001334248">
    <property type="component" value="Unassembled WGS sequence"/>
</dbReference>
<organism evidence="3 4">
    <name type="scientific">Knufia obscura</name>
    <dbReference type="NCBI Taxonomy" id="1635080"/>
    <lineage>
        <taxon>Eukaryota</taxon>
        <taxon>Fungi</taxon>
        <taxon>Dikarya</taxon>
        <taxon>Ascomycota</taxon>
        <taxon>Pezizomycotina</taxon>
        <taxon>Eurotiomycetes</taxon>
        <taxon>Chaetothyriomycetidae</taxon>
        <taxon>Chaetothyriales</taxon>
        <taxon>Trichomeriaceae</taxon>
        <taxon>Knufia</taxon>
    </lineage>
</organism>
<sequence>MHAMDMLRSIAAISWLLLCGYTRAAPLAERQIPSGVPQYILDYAPYVWLEPEEQFFPSDISAQLVNTRPAVDGEAVEGAPSPLTLENLDQLNGVGEVWLTANNDWTAGPTWTRGAQPNMDGKTEGAMSAAVIIHENDNNTVDAFYFYFYAYNQGNEVLGQELGTHLGDWEHSMVRFVDGQPESAWLSAHASGGAFTYSALEKLQGRAVIYSAKGSHANYATSGSHDHTIPGLPLEAGLLNDFTGKGTLWDPVQSAYFYTVSFPEDADETDSSVPTFTSFDGSPTAWLYFTGHWGDDTLPEDDPRQADLFGSKKFTGGPTGPRDKKLNRGEVCPEGAVPVCDVRGFLPPGS</sequence>
<dbReference type="PANTHER" id="PTHR48174">
    <property type="entry name" value="DUF946 FAMILY PROTEIN"/>
    <property type="match status" value="1"/>
</dbReference>
<dbReference type="RefSeq" id="XP_064735288.1">
    <property type="nucleotide sequence ID" value="XM_064869791.1"/>
</dbReference>
<dbReference type="Pfam" id="PF06101">
    <property type="entry name" value="Vps62"/>
    <property type="match status" value="1"/>
</dbReference>
<evidence type="ECO:0008006" key="5">
    <source>
        <dbReference type="Google" id="ProtNLM"/>
    </source>
</evidence>
<reference evidence="3 4" key="1">
    <citation type="journal article" date="2023" name="Res Sq">
        <title>Genomic and morphological characterization of Knufia obscura isolated from the Mars 2020 spacecraft assembly facility.</title>
        <authorList>
            <person name="Chander A.M."/>
            <person name="Teixeira M.M."/>
            <person name="Singh N.K."/>
            <person name="Williams M.P."/>
            <person name="Parker C.W."/>
            <person name="Leo P."/>
            <person name="Stajich J.E."/>
            <person name="Torok T."/>
            <person name="Tighe S."/>
            <person name="Mason C.E."/>
            <person name="Venkateswaran K."/>
        </authorList>
    </citation>
    <scope>NUCLEOTIDE SEQUENCE [LARGE SCALE GENOMIC DNA]</scope>
    <source>
        <strain evidence="3 4">CCFEE 5817</strain>
    </source>
</reference>
<name>A0ABR0S3Y0_9EURO</name>
<dbReference type="InterPro" id="IPR009291">
    <property type="entry name" value="Vps62"/>
</dbReference>
<evidence type="ECO:0000256" key="1">
    <source>
        <dbReference type="SAM" id="MobiDB-lite"/>
    </source>
</evidence>